<feature type="domain" description="CRAL-TRIO" evidence="1">
    <location>
        <begin position="91"/>
        <end position="265"/>
    </location>
</feature>
<sequence>MWGSKKKAAVENTGFIGDMSEDQERALEQFRKYIKDNNITEHPQYDDYYLLRFLRARKFEMDKCILMFNTFMEWRKENDVDNILEVFNFEEYDQIQAVYPHFYHKTDKKGRPIYIERLGQLKIDEVFKITTEERLIKHYIQSYELLMRLRFPACSAIAGQRIEQGLNILDLTGGSMKILSKKVYGLIQLASKVGSDYYPEIMGATFIVNAPMLFSGVWAVVKGFLDEKTRKKITIKGGSYQKDLLEIVDENNLPDFLGGKCTQFGLHRDGVGPWNEYEIVTPVGIRKKQALGGAGAADEGEEHKAQ</sequence>
<dbReference type="PRINTS" id="PR00180">
    <property type="entry name" value="CRETINALDHBP"/>
</dbReference>
<accession>A0A8J8NQW9</accession>
<dbReference type="PANTHER" id="PTHR45657:SF1">
    <property type="entry name" value="CRAL-TRIO DOMAIN-CONTAINING PROTEIN YKL091C-RELATED"/>
    <property type="match status" value="1"/>
</dbReference>
<dbReference type="CDD" id="cd00170">
    <property type="entry name" value="SEC14"/>
    <property type="match status" value="1"/>
</dbReference>
<evidence type="ECO:0000259" key="1">
    <source>
        <dbReference type="PROSITE" id="PS50191"/>
    </source>
</evidence>
<dbReference type="InterPro" id="IPR011074">
    <property type="entry name" value="CRAL/TRIO_N_dom"/>
</dbReference>
<reference evidence="2" key="1">
    <citation type="submission" date="2019-06" db="EMBL/GenBank/DDBJ databases">
        <authorList>
            <person name="Zheng W."/>
        </authorList>
    </citation>
    <scope>NUCLEOTIDE SEQUENCE</scope>
    <source>
        <strain evidence="2">QDHG01</strain>
    </source>
</reference>
<dbReference type="OrthoDB" id="1434354at2759"/>
<name>A0A8J8NQW9_HALGN</name>
<dbReference type="SMART" id="SM01100">
    <property type="entry name" value="CRAL_TRIO_N"/>
    <property type="match status" value="1"/>
</dbReference>
<dbReference type="AlphaFoldDB" id="A0A8J8NQW9"/>
<dbReference type="InterPro" id="IPR001251">
    <property type="entry name" value="CRAL-TRIO_dom"/>
</dbReference>
<proteinExistence type="predicted"/>
<evidence type="ECO:0000313" key="2">
    <source>
        <dbReference type="EMBL" id="TNV78699.1"/>
    </source>
</evidence>
<dbReference type="Proteomes" id="UP000785679">
    <property type="component" value="Unassembled WGS sequence"/>
</dbReference>
<dbReference type="Pfam" id="PF00650">
    <property type="entry name" value="CRAL_TRIO"/>
    <property type="match status" value="1"/>
</dbReference>
<dbReference type="SUPFAM" id="SSF46938">
    <property type="entry name" value="CRAL/TRIO N-terminal domain"/>
    <property type="match status" value="1"/>
</dbReference>
<comment type="caution">
    <text evidence="2">The sequence shown here is derived from an EMBL/GenBank/DDBJ whole genome shotgun (WGS) entry which is preliminary data.</text>
</comment>
<evidence type="ECO:0000313" key="3">
    <source>
        <dbReference type="Proteomes" id="UP000785679"/>
    </source>
</evidence>
<dbReference type="InterPro" id="IPR051026">
    <property type="entry name" value="PI/PC_transfer"/>
</dbReference>
<dbReference type="InterPro" id="IPR036273">
    <property type="entry name" value="CRAL/TRIO_N_dom_sf"/>
</dbReference>
<organism evidence="2 3">
    <name type="scientific">Halteria grandinella</name>
    <dbReference type="NCBI Taxonomy" id="5974"/>
    <lineage>
        <taxon>Eukaryota</taxon>
        <taxon>Sar</taxon>
        <taxon>Alveolata</taxon>
        <taxon>Ciliophora</taxon>
        <taxon>Intramacronucleata</taxon>
        <taxon>Spirotrichea</taxon>
        <taxon>Stichotrichia</taxon>
        <taxon>Sporadotrichida</taxon>
        <taxon>Halteriidae</taxon>
        <taxon>Halteria</taxon>
    </lineage>
</organism>
<dbReference type="EMBL" id="RRYP01009982">
    <property type="protein sequence ID" value="TNV78699.1"/>
    <property type="molecule type" value="Genomic_DNA"/>
</dbReference>
<dbReference type="Gene3D" id="1.10.8.20">
    <property type="entry name" value="N-terminal domain of phosphatidylinositol transfer protein sec14p"/>
    <property type="match status" value="1"/>
</dbReference>
<keyword evidence="3" id="KW-1185">Reference proteome</keyword>
<dbReference type="Pfam" id="PF03765">
    <property type="entry name" value="CRAL_TRIO_N"/>
    <property type="match status" value="1"/>
</dbReference>
<dbReference type="Gene3D" id="3.40.525.10">
    <property type="entry name" value="CRAL-TRIO lipid binding domain"/>
    <property type="match status" value="1"/>
</dbReference>
<dbReference type="SUPFAM" id="SSF52087">
    <property type="entry name" value="CRAL/TRIO domain"/>
    <property type="match status" value="1"/>
</dbReference>
<protein>
    <recommendedName>
        <fullName evidence="1">CRAL-TRIO domain-containing protein</fullName>
    </recommendedName>
</protein>
<dbReference type="SMART" id="SM00516">
    <property type="entry name" value="SEC14"/>
    <property type="match status" value="1"/>
</dbReference>
<dbReference type="PROSITE" id="PS50191">
    <property type="entry name" value="CRAL_TRIO"/>
    <property type="match status" value="1"/>
</dbReference>
<gene>
    <name evidence="2" type="ORF">FGO68_gene12467</name>
</gene>
<dbReference type="InterPro" id="IPR036865">
    <property type="entry name" value="CRAL-TRIO_dom_sf"/>
</dbReference>
<dbReference type="PANTHER" id="PTHR45657">
    <property type="entry name" value="CRAL-TRIO DOMAIN-CONTAINING PROTEIN YKL091C-RELATED"/>
    <property type="match status" value="1"/>
</dbReference>